<dbReference type="RefSeq" id="XP_031398019.1">
    <property type="nucleotide sequence ID" value="XM_031542159.1"/>
</dbReference>
<reference evidence="5" key="4">
    <citation type="submission" date="2025-04" db="UniProtKB">
        <authorList>
            <consortium name="RefSeq"/>
        </authorList>
    </citation>
    <scope>IDENTIFICATION</scope>
    <source>
        <tissue evidence="5">Leaf</tissue>
    </source>
</reference>
<gene>
    <name evidence="5" type="primary">LOC116208629</name>
    <name evidence="2" type="ORF">CDL15_Pgr020615</name>
</gene>
<evidence type="ECO:0000313" key="2">
    <source>
        <dbReference type="EMBL" id="OWM64648.1"/>
    </source>
</evidence>
<evidence type="ECO:0000313" key="3">
    <source>
        <dbReference type="Proteomes" id="UP000197138"/>
    </source>
</evidence>
<dbReference type="GeneID" id="116208629"/>
<protein>
    <submittedName>
        <fullName evidence="5">Light-harvesting complex-like protein OHP1, chloroplastic</fullName>
    </submittedName>
</protein>
<sequence>MAASVNISASSLIPTRALPLPSGNQRQSSINLHRDHGNKLSGRRPSFRVRAAKLPSGVELPKAQPKFQAPFVGFTRTAETWNSRACMIGLVGTFIVELIINRGILQVIGVEVGKGLNLPL</sequence>
<reference evidence="2" key="2">
    <citation type="submission" date="2017-06" db="EMBL/GenBank/DDBJ databases">
        <title>The pomegranate genome and the genomics of punicalagin biosynthesis.</title>
        <authorList>
            <person name="Xu C."/>
        </authorList>
    </citation>
    <scope>NUCLEOTIDE SEQUENCE [LARGE SCALE GENOMIC DNA]</scope>
    <source>
        <tissue evidence="2">Fresh leaf</tissue>
    </source>
</reference>
<evidence type="ECO:0000313" key="5">
    <source>
        <dbReference type="RefSeq" id="XP_031398019.1"/>
    </source>
</evidence>
<dbReference type="SUPFAM" id="SSF103511">
    <property type="entry name" value="Chlorophyll a-b binding protein"/>
    <property type="match status" value="1"/>
</dbReference>
<keyword evidence="4" id="KW-1185">Reference proteome</keyword>
<reference evidence="3" key="1">
    <citation type="journal article" date="2017" name="Plant J.">
        <title>The pomegranate (Punica granatum L.) genome and the genomics of punicalagin biosynthesis.</title>
        <authorList>
            <person name="Qin G."/>
            <person name="Xu C."/>
            <person name="Ming R."/>
            <person name="Tang H."/>
            <person name="Guyot R."/>
            <person name="Kramer E.M."/>
            <person name="Hu Y."/>
            <person name="Yi X."/>
            <person name="Qi Y."/>
            <person name="Xu X."/>
            <person name="Gao Z."/>
            <person name="Pan H."/>
            <person name="Jian J."/>
            <person name="Tian Y."/>
            <person name="Yue Z."/>
            <person name="Xu Y."/>
        </authorList>
    </citation>
    <scope>NUCLEOTIDE SEQUENCE [LARGE SCALE GENOMIC DNA]</scope>
    <source>
        <strain evidence="3">cv. Dabenzi</strain>
    </source>
</reference>
<organism evidence="2 3">
    <name type="scientific">Punica granatum</name>
    <name type="common">Pomegranate</name>
    <dbReference type="NCBI Taxonomy" id="22663"/>
    <lineage>
        <taxon>Eukaryota</taxon>
        <taxon>Viridiplantae</taxon>
        <taxon>Streptophyta</taxon>
        <taxon>Embryophyta</taxon>
        <taxon>Tracheophyta</taxon>
        <taxon>Spermatophyta</taxon>
        <taxon>Magnoliopsida</taxon>
        <taxon>eudicotyledons</taxon>
        <taxon>Gunneridae</taxon>
        <taxon>Pentapetalae</taxon>
        <taxon>rosids</taxon>
        <taxon>malvids</taxon>
        <taxon>Myrtales</taxon>
        <taxon>Lythraceae</taxon>
        <taxon>Punica</taxon>
    </lineage>
</organism>
<feature type="region of interest" description="Disordered" evidence="1">
    <location>
        <begin position="18"/>
        <end position="44"/>
    </location>
</feature>
<reference evidence="4" key="3">
    <citation type="journal article" date="2020" name="Plant Biotechnol. J.">
        <title>The pomegranate (Punica granatum L.) draft genome dissects genetic divergence between soft- and hard-seeded cultivars.</title>
        <authorList>
            <person name="Luo X."/>
            <person name="Li H."/>
            <person name="Wu Z."/>
            <person name="Yao W."/>
            <person name="Zhao P."/>
            <person name="Cao D."/>
            <person name="Yu H."/>
            <person name="Li K."/>
            <person name="Poudel K."/>
            <person name="Zhao D."/>
            <person name="Zhang F."/>
            <person name="Xia X."/>
            <person name="Chen L."/>
            <person name="Wang Q."/>
            <person name="Jing D."/>
            <person name="Cao S."/>
        </authorList>
    </citation>
    <scope>NUCLEOTIDE SEQUENCE [LARGE SCALE GENOMIC DNA]</scope>
</reference>
<evidence type="ECO:0000256" key="1">
    <source>
        <dbReference type="SAM" id="MobiDB-lite"/>
    </source>
</evidence>
<accession>A0A218VWQ2</accession>
<name>A0A218VWQ2_PUNGR</name>
<dbReference type="OrthoDB" id="542523at2759"/>
<dbReference type="Proteomes" id="UP000197138">
    <property type="component" value="Unassembled WGS sequence"/>
</dbReference>
<dbReference type="EMBL" id="MTKT01005809">
    <property type="protein sequence ID" value="OWM64648.1"/>
    <property type="molecule type" value="Genomic_DNA"/>
</dbReference>
<evidence type="ECO:0000313" key="4">
    <source>
        <dbReference type="Proteomes" id="UP000515151"/>
    </source>
</evidence>
<dbReference type="Proteomes" id="UP000515151">
    <property type="component" value="Chromosome 5"/>
</dbReference>
<dbReference type="AlphaFoldDB" id="A0A218VWQ2"/>
<feature type="compositionally biased region" description="Polar residues" evidence="1">
    <location>
        <begin position="22"/>
        <end position="31"/>
    </location>
</feature>
<proteinExistence type="predicted"/>